<dbReference type="AlphaFoldDB" id="A0A8D5GDT0"/>
<comment type="subcellular location">
    <subcellularLocation>
        <location evidence="1 10">Periplasm</location>
    </subcellularLocation>
</comment>
<keyword evidence="11" id="KW-0449">Lipoprotein</keyword>
<comment type="function">
    <text evidence="10">Participates in the translocation of lipoproteins from the inner membrane to the outer membrane. Only forms a complex with a lipoprotein if the residue after the N-terminal Cys is not an aspartate (The Asp acts as a targeting signal to indicate that the lipoprotein should stay in the inner membrane).</text>
</comment>
<dbReference type="Proteomes" id="UP000826722">
    <property type="component" value="Chromosome"/>
</dbReference>
<keyword evidence="12" id="KW-1185">Reference proteome</keyword>
<evidence type="ECO:0000256" key="2">
    <source>
        <dbReference type="ARBA" id="ARBA00007615"/>
    </source>
</evidence>
<dbReference type="InterPro" id="IPR004564">
    <property type="entry name" value="OM_lipoprot_carrier_LolA-like"/>
</dbReference>
<dbReference type="CDD" id="cd16325">
    <property type="entry name" value="LolA"/>
    <property type="match status" value="1"/>
</dbReference>
<dbReference type="EMBL" id="AP024110">
    <property type="protein sequence ID" value="BCM24789.1"/>
    <property type="molecule type" value="Genomic_DNA"/>
</dbReference>
<evidence type="ECO:0000256" key="9">
    <source>
        <dbReference type="ARBA" id="ARBA00023186"/>
    </source>
</evidence>
<reference evidence="11" key="1">
    <citation type="journal article" date="2021" name="Arch. Microbiol.">
        <title>Methyloradius palustris gen. nov., sp. nov., a methanol-oxidizing bacterium isolated from snow.</title>
        <authorList>
            <person name="Miyadera T."/>
            <person name="Kojima H."/>
            <person name="Fukui M."/>
        </authorList>
    </citation>
    <scope>NUCLEOTIDE SEQUENCE</scope>
    <source>
        <strain evidence="11">Zm11</strain>
    </source>
</reference>
<comment type="similarity">
    <text evidence="2 10">Belongs to the LolA family.</text>
</comment>
<feature type="chain" id="PRO_5035017065" description="Outer-membrane lipoprotein carrier protein" evidence="10">
    <location>
        <begin position="27"/>
        <end position="210"/>
    </location>
</feature>
<protein>
    <recommendedName>
        <fullName evidence="4 10">Outer-membrane lipoprotein carrier protein</fullName>
    </recommendedName>
</protein>
<organism evidence="11 12">
    <name type="scientific">Methyloradius palustris</name>
    <dbReference type="NCBI Taxonomy" id="2778876"/>
    <lineage>
        <taxon>Bacteria</taxon>
        <taxon>Pseudomonadati</taxon>
        <taxon>Pseudomonadota</taxon>
        <taxon>Betaproteobacteria</taxon>
        <taxon>Nitrosomonadales</taxon>
        <taxon>Methylophilaceae</taxon>
        <taxon>Methyloradius</taxon>
    </lineage>
</organism>
<keyword evidence="7 10" id="KW-0574">Periplasm</keyword>
<dbReference type="HAMAP" id="MF_00240">
    <property type="entry name" value="LolA"/>
    <property type="match status" value="1"/>
</dbReference>
<evidence type="ECO:0000256" key="1">
    <source>
        <dbReference type="ARBA" id="ARBA00004418"/>
    </source>
</evidence>
<dbReference type="PANTHER" id="PTHR35869">
    <property type="entry name" value="OUTER-MEMBRANE LIPOPROTEIN CARRIER PROTEIN"/>
    <property type="match status" value="1"/>
</dbReference>
<dbReference type="GO" id="GO:0042953">
    <property type="term" value="P:lipoprotein transport"/>
    <property type="evidence" value="ECO:0007669"/>
    <property type="project" value="InterPro"/>
</dbReference>
<evidence type="ECO:0000256" key="7">
    <source>
        <dbReference type="ARBA" id="ARBA00022764"/>
    </source>
</evidence>
<dbReference type="RefSeq" id="WP_221765284.1">
    <property type="nucleotide sequence ID" value="NZ_AP024110.1"/>
</dbReference>
<evidence type="ECO:0000256" key="8">
    <source>
        <dbReference type="ARBA" id="ARBA00022927"/>
    </source>
</evidence>
<dbReference type="SUPFAM" id="SSF89392">
    <property type="entry name" value="Prokaryotic lipoproteins and lipoprotein localization factors"/>
    <property type="match status" value="1"/>
</dbReference>
<dbReference type="InterPro" id="IPR018323">
    <property type="entry name" value="OM_lipoprot_carrier_LolA_Pbac"/>
</dbReference>
<dbReference type="NCBIfam" id="TIGR00547">
    <property type="entry name" value="lolA"/>
    <property type="match status" value="1"/>
</dbReference>
<dbReference type="GO" id="GO:0042597">
    <property type="term" value="C:periplasmic space"/>
    <property type="evidence" value="ECO:0007669"/>
    <property type="project" value="UniProtKB-SubCell"/>
</dbReference>
<evidence type="ECO:0000256" key="10">
    <source>
        <dbReference type="HAMAP-Rule" id="MF_00240"/>
    </source>
</evidence>
<keyword evidence="8 10" id="KW-0653">Protein transport</keyword>
<dbReference type="InterPro" id="IPR029046">
    <property type="entry name" value="LolA/LolB/LppX"/>
</dbReference>
<dbReference type="Gene3D" id="2.50.20.10">
    <property type="entry name" value="Lipoprotein localisation LolA/LolB/LppX"/>
    <property type="match status" value="1"/>
</dbReference>
<feature type="signal peptide" evidence="10">
    <location>
        <begin position="1"/>
        <end position="26"/>
    </location>
</feature>
<name>A0A8D5GDT0_9PROT</name>
<dbReference type="Pfam" id="PF03548">
    <property type="entry name" value="LolA"/>
    <property type="match status" value="1"/>
</dbReference>
<evidence type="ECO:0000256" key="3">
    <source>
        <dbReference type="ARBA" id="ARBA00011245"/>
    </source>
</evidence>
<evidence type="ECO:0000313" key="11">
    <source>
        <dbReference type="EMBL" id="BCM24789.1"/>
    </source>
</evidence>
<dbReference type="GO" id="GO:0044874">
    <property type="term" value="P:lipoprotein localization to outer membrane"/>
    <property type="evidence" value="ECO:0007669"/>
    <property type="project" value="UniProtKB-UniRule"/>
</dbReference>
<accession>A0A8D5GDT0</accession>
<sequence precursor="true">MPTKNRFAKISVILIFSTLLPLEAFADGIDSLKSFYQNTNAIRAQFHQTVVDGQGRKLQEVDGSMQLQRPGKFRWDYNKPYVQQIVGDGEKVWLYDPDLNQVTVRTISKALGSSPAALLAGGKDMDKAFELKNEGRQDNLDWVQAIPKDKESGFDTIYLGFKADVLNQMELHDSFGHVTLIEFNKLERNPKLNSQVFKFSPPSGADLVGD</sequence>
<evidence type="ECO:0000256" key="6">
    <source>
        <dbReference type="ARBA" id="ARBA00022729"/>
    </source>
</evidence>
<keyword evidence="9 10" id="KW-0143">Chaperone</keyword>
<evidence type="ECO:0000256" key="5">
    <source>
        <dbReference type="ARBA" id="ARBA00022448"/>
    </source>
</evidence>
<proteinExistence type="inferred from homology"/>
<evidence type="ECO:0000313" key="12">
    <source>
        <dbReference type="Proteomes" id="UP000826722"/>
    </source>
</evidence>
<dbReference type="PANTHER" id="PTHR35869:SF1">
    <property type="entry name" value="OUTER-MEMBRANE LIPOPROTEIN CARRIER PROTEIN"/>
    <property type="match status" value="1"/>
</dbReference>
<comment type="subunit">
    <text evidence="3 10">Monomer.</text>
</comment>
<dbReference type="KEGG" id="mpau:ZMTM_10480"/>
<keyword evidence="5 10" id="KW-0813">Transport</keyword>
<keyword evidence="6 10" id="KW-0732">Signal</keyword>
<gene>
    <name evidence="10 11" type="primary">lolA</name>
    <name evidence="11" type="ORF">ZMTM_10480</name>
</gene>
<evidence type="ECO:0000256" key="4">
    <source>
        <dbReference type="ARBA" id="ARBA00014035"/>
    </source>
</evidence>